<reference evidence="1" key="1">
    <citation type="submission" date="2017-07" db="EMBL/GenBank/DDBJ databases">
        <title>Taro Niue Genome Assembly and Annotation.</title>
        <authorList>
            <person name="Atibalentja N."/>
            <person name="Keating K."/>
            <person name="Fields C.J."/>
        </authorList>
    </citation>
    <scope>NUCLEOTIDE SEQUENCE</scope>
    <source>
        <strain evidence="1">Niue_2</strain>
        <tissue evidence="1">Leaf</tissue>
    </source>
</reference>
<dbReference type="EMBL" id="NMUH01003886">
    <property type="protein sequence ID" value="MQM07485.1"/>
    <property type="molecule type" value="Genomic_DNA"/>
</dbReference>
<gene>
    <name evidence="1" type="ORF">Taro_040325</name>
</gene>
<evidence type="ECO:0000313" key="1">
    <source>
        <dbReference type="EMBL" id="MQM07485.1"/>
    </source>
</evidence>
<evidence type="ECO:0000313" key="2">
    <source>
        <dbReference type="Proteomes" id="UP000652761"/>
    </source>
</evidence>
<comment type="caution">
    <text evidence="1">The sequence shown here is derived from an EMBL/GenBank/DDBJ whole genome shotgun (WGS) entry which is preliminary data.</text>
</comment>
<evidence type="ECO:0008006" key="3">
    <source>
        <dbReference type="Google" id="ProtNLM"/>
    </source>
</evidence>
<dbReference type="InterPro" id="IPR036875">
    <property type="entry name" value="Znf_CCHC_sf"/>
</dbReference>
<organism evidence="1 2">
    <name type="scientific">Colocasia esculenta</name>
    <name type="common">Wild taro</name>
    <name type="synonym">Arum esculentum</name>
    <dbReference type="NCBI Taxonomy" id="4460"/>
    <lineage>
        <taxon>Eukaryota</taxon>
        <taxon>Viridiplantae</taxon>
        <taxon>Streptophyta</taxon>
        <taxon>Embryophyta</taxon>
        <taxon>Tracheophyta</taxon>
        <taxon>Spermatophyta</taxon>
        <taxon>Magnoliopsida</taxon>
        <taxon>Liliopsida</taxon>
        <taxon>Araceae</taxon>
        <taxon>Aroideae</taxon>
        <taxon>Colocasieae</taxon>
        <taxon>Colocasia</taxon>
    </lineage>
</organism>
<dbReference type="GO" id="GO:0008270">
    <property type="term" value="F:zinc ion binding"/>
    <property type="evidence" value="ECO:0007669"/>
    <property type="project" value="InterPro"/>
</dbReference>
<proteinExistence type="predicted"/>
<sequence length="194" mass="22390">MYDFVYDEVTGQISRSKEEGLVAGFRGFFIPLHLLRLDLKKKSKDSDDEAMLSRKLQRILAKKKFGSKRYFKRDKKKEAICYECNQLGQFKSECPKLKKKDLVEKYEKKKGIEKKFRKYKMKAMAAAWDNEEATCSDSSSSESEEEEQVNLALMAGLDQVASFLEGSECELQESVVVAGCACFSRLHWWDFVCP</sequence>
<dbReference type="GO" id="GO:0003676">
    <property type="term" value="F:nucleic acid binding"/>
    <property type="evidence" value="ECO:0007669"/>
    <property type="project" value="InterPro"/>
</dbReference>
<accession>A0A843WSP3</accession>
<dbReference type="OrthoDB" id="1932348at2759"/>
<dbReference type="Proteomes" id="UP000652761">
    <property type="component" value="Unassembled WGS sequence"/>
</dbReference>
<protein>
    <recommendedName>
        <fullName evidence="3">CCHC-type domain-containing protein</fullName>
    </recommendedName>
</protein>
<name>A0A843WSP3_COLES</name>
<dbReference type="AlphaFoldDB" id="A0A843WSP3"/>
<keyword evidence="2" id="KW-1185">Reference proteome</keyword>
<dbReference type="SUPFAM" id="SSF57756">
    <property type="entry name" value="Retrovirus zinc finger-like domains"/>
    <property type="match status" value="1"/>
</dbReference>